<sequence>MPADAPAYALMPELVNAPRLMTARDVALVLACSPRTATNLISSGKLPAVRLGQGRTAYRVSRDVLADFIQRHATRQDSAA</sequence>
<gene>
    <name evidence="2" type="ORF">GCM10010840_36750</name>
</gene>
<organism evidence="2 3">
    <name type="scientific">Deinococcus aerolatus</name>
    <dbReference type="NCBI Taxonomy" id="522487"/>
    <lineage>
        <taxon>Bacteria</taxon>
        <taxon>Thermotogati</taxon>
        <taxon>Deinococcota</taxon>
        <taxon>Deinococci</taxon>
        <taxon>Deinococcales</taxon>
        <taxon>Deinococcaceae</taxon>
        <taxon>Deinococcus</taxon>
    </lineage>
</organism>
<dbReference type="Pfam" id="PF12728">
    <property type="entry name" value="HTH_17"/>
    <property type="match status" value="1"/>
</dbReference>
<protein>
    <recommendedName>
        <fullName evidence="1">Helix-turn-helix domain-containing protein</fullName>
    </recommendedName>
</protein>
<dbReference type="Proteomes" id="UP000639973">
    <property type="component" value="Unassembled WGS sequence"/>
</dbReference>
<name>A0ABQ2GHT7_9DEIO</name>
<proteinExistence type="predicted"/>
<reference evidence="3" key="1">
    <citation type="journal article" date="2019" name="Int. J. Syst. Evol. Microbiol.">
        <title>The Global Catalogue of Microorganisms (GCM) 10K type strain sequencing project: providing services to taxonomists for standard genome sequencing and annotation.</title>
        <authorList>
            <consortium name="The Broad Institute Genomics Platform"/>
            <consortium name="The Broad Institute Genome Sequencing Center for Infectious Disease"/>
            <person name="Wu L."/>
            <person name="Ma J."/>
        </authorList>
    </citation>
    <scope>NUCLEOTIDE SEQUENCE [LARGE SCALE GENOMIC DNA]</scope>
    <source>
        <strain evidence="3">JCM 15442</strain>
    </source>
</reference>
<evidence type="ECO:0000313" key="3">
    <source>
        <dbReference type="Proteomes" id="UP000639973"/>
    </source>
</evidence>
<evidence type="ECO:0000313" key="2">
    <source>
        <dbReference type="EMBL" id="GGL95321.1"/>
    </source>
</evidence>
<keyword evidence="3" id="KW-1185">Reference proteome</keyword>
<feature type="domain" description="Helix-turn-helix" evidence="1">
    <location>
        <begin position="20"/>
        <end position="72"/>
    </location>
</feature>
<evidence type="ECO:0000259" key="1">
    <source>
        <dbReference type="Pfam" id="PF12728"/>
    </source>
</evidence>
<dbReference type="InterPro" id="IPR041657">
    <property type="entry name" value="HTH_17"/>
</dbReference>
<comment type="caution">
    <text evidence="2">The sequence shown here is derived from an EMBL/GenBank/DDBJ whole genome shotgun (WGS) entry which is preliminary data.</text>
</comment>
<dbReference type="EMBL" id="BMOL01000048">
    <property type="protein sequence ID" value="GGL95321.1"/>
    <property type="molecule type" value="Genomic_DNA"/>
</dbReference>
<accession>A0ABQ2GHT7</accession>